<sequence>MGKPIIDDELWTLIEPLLSPAKPRRETHPGRLPVSNRASLTGILFVLKAGLRWRDLPAEMGCGSRVTCWRWLRDWQAAGMWDRLHELLLAKLRAADQIDFSRAAVDSSSIRAEVAVADLADAAALTRAFAGARGAYLVKPPNYALESLFEHADVTARAVAEAVRASGLPKLVLLSSVGADRAAGTGVIGTNRTAEQRLAELGIPVVFLRAAYFMENWARVVDPVRTQGILPSLLVPVERAIPMVATEDIGRIAANLLREDWAGIRKIGLEGPIAYSPADIAAILAHALNRPVRPVALELSAWAGVLAMNPFSSVAIDGFIELNRGLNSGYIDFGSDATVELRQGRVRFEQVAGEILRA</sequence>
<organism evidence="4 5">
    <name type="scientific">Burkholderia puraquae</name>
    <dbReference type="NCBI Taxonomy" id="1904757"/>
    <lineage>
        <taxon>Bacteria</taxon>
        <taxon>Pseudomonadati</taxon>
        <taxon>Pseudomonadota</taxon>
        <taxon>Betaproteobacteria</taxon>
        <taxon>Burkholderiales</taxon>
        <taxon>Burkholderiaceae</taxon>
        <taxon>Burkholderia</taxon>
        <taxon>Burkholderia cepacia complex</taxon>
    </lineage>
</organism>
<reference evidence="3 6" key="2">
    <citation type="submission" date="2020-04" db="EMBL/GenBank/DDBJ databases">
        <authorList>
            <person name="De Canck E."/>
        </authorList>
    </citation>
    <scope>NUCLEOTIDE SEQUENCE [LARGE SCALE GENOMIC DNA]</scope>
    <source>
        <strain evidence="3 6">LMG 29660</strain>
    </source>
</reference>
<feature type="domain" description="Insertion element IS402-like" evidence="2">
    <location>
        <begin position="7"/>
        <end position="85"/>
    </location>
</feature>
<evidence type="ECO:0000259" key="1">
    <source>
        <dbReference type="Pfam" id="PF05368"/>
    </source>
</evidence>
<proteinExistence type="predicted"/>
<dbReference type="Proteomes" id="UP000494135">
    <property type="component" value="Unassembled WGS sequence"/>
</dbReference>
<dbReference type="Gene3D" id="3.90.25.10">
    <property type="entry name" value="UDP-galactose 4-epimerase, domain 1"/>
    <property type="match status" value="1"/>
</dbReference>
<dbReference type="InterPro" id="IPR025161">
    <property type="entry name" value="IS402-like_dom"/>
</dbReference>
<evidence type="ECO:0000313" key="3">
    <source>
        <dbReference type="EMBL" id="CAB3748607.1"/>
    </source>
</evidence>
<reference evidence="4 5" key="1">
    <citation type="submission" date="2017-04" db="EMBL/GenBank/DDBJ databases">
        <title>Burkholderia puraquae sp. nov., a novel Burkholderia cepacia complex species from hospital setting samples.</title>
        <authorList>
            <person name="Martina P."/>
            <person name="Leguizamon M."/>
            <person name="Prieto C."/>
            <person name="Sousa S."/>
            <person name="Montanaro P."/>
            <person name="Draghi W."/>
            <person name="Staembler M."/>
            <person name="Bettiol M."/>
            <person name="Figoli C."/>
            <person name="Palau J."/>
            <person name="Alvarez F."/>
            <person name="Benetti S."/>
            <person name="Anchat E."/>
            <person name="Vescina C."/>
            <person name="Ferreras J."/>
            <person name="Lasch P."/>
            <person name="Lagares A."/>
            <person name="Zorreguieta A."/>
            <person name="Yantorno O."/>
            <person name="Bosch A."/>
        </authorList>
    </citation>
    <scope>NUCLEOTIDE SEQUENCE [LARGE SCALE GENOMIC DNA]</scope>
    <source>
        <strain evidence="4 5">CAMPA 1040</strain>
    </source>
</reference>
<dbReference type="EMBL" id="NBYX01000001">
    <property type="protein sequence ID" value="ORT88745.1"/>
    <property type="molecule type" value="Genomic_DNA"/>
</dbReference>
<feature type="domain" description="NmrA-like" evidence="1">
    <location>
        <begin position="109"/>
        <end position="300"/>
    </location>
</feature>
<dbReference type="PANTHER" id="PTHR43162">
    <property type="match status" value="1"/>
</dbReference>
<accession>A0A1X1PP69</accession>
<dbReference type="EMBL" id="CADIKG010000001">
    <property type="protein sequence ID" value="CAB3748607.1"/>
    <property type="molecule type" value="Genomic_DNA"/>
</dbReference>
<dbReference type="Pfam" id="PF05368">
    <property type="entry name" value="NmrA"/>
    <property type="match status" value="1"/>
</dbReference>
<gene>
    <name evidence="4" type="ORF">B7G54_00750</name>
    <name evidence="3" type="ORF">LMG29660_00961</name>
</gene>
<evidence type="ECO:0000313" key="6">
    <source>
        <dbReference type="Proteomes" id="UP000494135"/>
    </source>
</evidence>
<dbReference type="Pfam" id="PF13340">
    <property type="entry name" value="DUF4096"/>
    <property type="match status" value="1"/>
</dbReference>
<dbReference type="OrthoDB" id="9777801at2"/>
<evidence type="ECO:0000313" key="5">
    <source>
        <dbReference type="Proteomes" id="UP000193146"/>
    </source>
</evidence>
<evidence type="ECO:0000313" key="4">
    <source>
        <dbReference type="EMBL" id="ORT88745.1"/>
    </source>
</evidence>
<dbReference type="InterPro" id="IPR008030">
    <property type="entry name" value="NmrA-like"/>
</dbReference>
<dbReference type="Proteomes" id="UP000193146">
    <property type="component" value="Unassembled WGS sequence"/>
</dbReference>
<dbReference type="PANTHER" id="PTHR43162:SF1">
    <property type="entry name" value="PRESTALK A DIFFERENTIATION PROTEIN A"/>
    <property type="match status" value="1"/>
</dbReference>
<dbReference type="InterPro" id="IPR051604">
    <property type="entry name" value="Ergot_Alk_Oxidoreductase"/>
</dbReference>
<dbReference type="Gene3D" id="3.40.50.720">
    <property type="entry name" value="NAD(P)-binding Rossmann-like Domain"/>
    <property type="match status" value="1"/>
</dbReference>
<keyword evidence="5" id="KW-1185">Reference proteome</keyword>
<dbReference type="AlphaFoldDB" id="A0A1X1PP69"/>
<dbReference type="InterPro" id="IPR036291">
    <property type="entry name" value="NAD(P)-bd_dom_sf"/>
</dbReference>
<evidence type="ECO:0000259" key="2">
    <source>
        <dbReference type="Pfam" id="PF13340"/>
    </source>
</evidence>
<protein>
    <submittedName>
        <fullName evidence="4">Epimerase</fullName>
    </submittedName>
</protein>
<name>A0A1X1PP69_9BURK</name>
<dbReference type="SUPFAM" id="SSF51735">
    <property type="entry name" value="NAD(P)-binding Rossmann-fold domains"/>
    <property type="match status" value="1"/>
</dbReference>